<protein>
    <submittedName>
        <fullName evidence="1">Uncharacterized protein</fullName>
    </submittedName>
</protein>
<dbReference type="EMBL" id="JAUEPN010000004">
    <property type="protein sequence ID" value="KAK3295320.1"/>
    <property type="molecule type" value="Genomic_DNA"/>
</dbReference>
<name>A0AAE0HFA1_9PEZI</name>
<comment type="caution">
    <text evidence="1">The sequence shown here is derived from an EMBL/GenBank/DDBJ whole genome shotgun (WGS) entry which is preliminary data.</text>
</comment>
<proteinExistence type="predicted"/>
<keyword evidence="2" id="KW-1185">Reference proteome</keyword>
<sequence>MSDRRFKTLLSKLSGLTIVAEELFLTDNDRLLVVARILDMHPADGPDQRLDKETLHDSLLKLMETCHAERDAMWFRSRMEPRFWMRVRASTPWAGGLDFEVLRTLALGLTQAAWAHFKDPKRNKNGDPQPCCKLAMASLQFASDINVYEGHLKPEKLNDMNFSEWRGLRRPCSPSTATTLRLLPARRET</sequence>
<accession>A0AAE0HFA1</accession>
<gene>
    <name evidence="1" type="ORF">B0H64DRAFT_394992</name>
</gene>
<dbReference type="RefSeq" id="XP_062658834.1">
    <property type="nucleotide sequence ID" value="XM_062803722.1"/>
</dbReference>
<dbReference type="AlphaFoldDB" id="A0AAE0HFA1"/>
<reference evidence="1" key="2">
    <citation type="submission" date="2023-06" db="EMBL/GenBank/DDBJ databases">
        <authorList>
            <consortium name="Lawrence Berkeley National Laboratory"/>
            <person name="Haridas S."/>
            <person name="Hensen N."/>
            <person name="Bonometti L."/>
            <person name="Westerberg I."/>
            <person name="Brannstrom I.O."/>
            <person name="Guillou S."/>
            <person name="Cros-Aarteil S."/>
            <person name="Calhoun S."/>
            <person name="Kuo A."/>
            <person name="Mondo S."/>
            <person name="Pangilinan J."/>
            <person name="Riley R."/>
            <person name="Labutti K."/>
            <person name="Andreopoulos B."/>
            <person name="Lipzen A."/>
            <person name="Chen C."/>
            <person name="Yanf M."/>
            <person name="Daum C."/>
            <person name="Ng V."/>
            <person name="Clum A."/>
            <person name="Steindorff A."/>
            <person name="Ohm R."/>
            <person name="Martin F."/>
            <person name="Silar P."/>
            <person name="Natvig D."/>
            <person name="Lalanne C."/>
            <person name="Gautier V."/>
            <person name="Ament-Velasquez S.L."/>
            <person name="Kruys A."/>
            <person name="Hutchinson M.I."/>
            <person name="Powell A.J."/>
            <person name="Barry K."/>
            <person name="Miller A.N."/>
            <person name="Grigoriev I.V."/>
            <person name="Debuchy R."/>
            <person name="Gladieux P."/>
            <person name="Thoren M.H."/>
            <person name="Johannesson H."/>
        </authorList>
    </citation>
    <scope>NUCLEOTIDE SEQUENCE</scope>
    <source>
        <strain evidence="1">CBS 168.71</strain>
    </source>
</reference>
<dbReference type="Proteomes" id="UP001278766">
    <property type="component" value="Unassembled WGS sequence"/>
</dbReference>
<evidence type="ECO:0000313" key="1">
    <source>
        <dbReference type="EMBL" id="KAK3295320.1"/>
    </source>
</evidence>
<evidence type="ECO:0000313" key="2">
    <source>
        <dbReference type="Proteomes" id="UP001278766"/>
    </source>
</evidence>
<organism evidence="1 2">
    <name type="scientific">Chaetomium fimeti</name>
    <dbReference type="NCBI Taxonomy" id="1854472"/>
    <lineage>
        <taxon>Eukaryota</taxon>
        <taxon>Fungi</taxon>
        <taxon>Dikarya</taxon>
        <taxon>Ascomycota</taxon>
        <taxon>Pezizomycotina</taxon>
        <taxon>Sordariomycetes</taxon>
        <taxon>Sordariomycetidae</taxon>
        <taxon>Sordariales</taxon>
        <taxon>Chaetomiaceae</taxon>
        <taxon>Chaetomium</taxon>
    </lineage>
</organism>
<dbReference type="GeneID" id="87840670"/>
<reference evidence="1" key="1">
    <citation type="journal article" date="2023" name="Mol. Phylogenet. Evol.">
        <title>Genome-scale phylogeny and comparative genomics of the fungal order Sordariales.</title>
        <authorList>
            <person name="Hensen N."/>
            <person name="Bonometti L."/>
            <person name="Westerberg I."/>
            <person name="Brannstrom I.O."/>
            <person name="Guillou S."/>
            <person name="Cros-Aarteil S."/>
            <person name="Calhoun S."/>
            <person name="Haridas S."/>
            <person name="Kuo A."/>
            <person name="Mondo S."/>
            <person name="Pangilinan J."/>
            <person name="Riley R."/>
            <person name="LaButti K."/>
            <person name="Andreopoulos B."/>
            <person name="Lipzen A."/>
            <person name="Chen C."/>
            <person name="Yan M."/>
            <person name="Daum C."/>
            <person name="Ng V."/>
            <person name="Clum A."/>
            <person name="Steindorff A."/>
            <person name="Ohm R.A."/>
            <person name="Martin F."/>
            <person name="Silar P."/>
            <person name="Natvig D.O."/>
            <person name="Lalanne C."/>
            <person name="Gautier V."/>
            <person name="Ament-Velasquez S.L."/>
            <person name="Kruys A."/>
            <person name="Hutchinson M.I."/>
            <person name="Powell A.J."/>
            <person name="Barry K."/>
            <person name="Miller A.N."/>
            <person name="Grigoriev I.V."/>
            <person name="Debuchy R."/>
            <person name="Gladieux P."/>
            <person name="Hiltunen Thoren M."/>
            <person name="Johannesson H."/>
        </authorList>
    </citation>
    <scope>NUCLEOTIDE SEQUENCE</scope>
    <source>
        <strain evidence="1">CBS 168.71</strain>
    </source>
</reference>